<dbReference type="KEGG" id="cfl:Cfla_1938"/>
<name>D5UF23_CELFN</name>
<sequence>MSTPTPEILVHPDADVLAAATAARLLTRLVDLQSHRSPVHVVLTGGTVGIATLRAVAQSPVRDAVDWSGVHLWWGDERFLPDGDPDRNETQARAALLDALGEALPAGNVHPFPAPCADVPDGETSARRYAAELRAHAGGDGLAPRFDVLLLGMGPDGHVASLFPGHAALFEASSLVAAEHDSPKAPSERVTLTFPVIRSAREVWVVAAGAEKAPAVARALAGDDVRTTPAAGATGTGRTLWLVDVAAAAQLPGGGPGSAPAPGSSEGLRPRSASSAERAWAAVDAFVAPLVDEPQTARDVQAAASDAGLPDIAVSAAQGRLLELLARSVGARRILEIGTLGGYSTWWLAQSLPTDGRVVSLELEPDHAAVASASLAATGLGDRVEVLVGPALASLDALVAAGSEPFDLVFVDADKQQLAAYTDRAITLSRPGALVMVDNVVRGGAVTDADHPDDRVQGVRTFLAAAAADERVDGTVVQTVGEKGYDGFALLRVR</sequence>
<dbReference type="EMBL" id="CP001964">
    <property type="protein sequence ID" value="ADG74833.1"/>
    <property type="molecule type" value="Genomic_DNA"/>
</dbReference>
<dbReference type="GO" id="GO:0032259">
    <property type="term" value="P:methylation"/>
    <property type="evidence" value="ECO:0007669"/>
    <property type="project" value="UniProtKB-KW"/>
</dbReference>
<evidence type="ECO:0000256" key="6">
    <source>
        <dbReference type="ARBA" id="ARBA00020337"/>
    </source>
</evidence>
<dbReference type="Pfam" id="PF01182">
    <property type="entry name" value="Glucosamine_iso"/>
    <property type="match status" value="1"/>
</dbReference>
<evidence type="ECO:0000313" key="12">
    <source>
        <dbReference type="EMBL" id="ADG74833.1"/>
    </source>
</evidence>
<dbReference type="Gene3D" id="3.40.50.1360">
    <property type="match status" value="1"/>
</dbReference>
<feature type="compositionally biased region" description="Low complexity" evidence="10">
    <location>
        <begin position="258"/>
        <end position="273"/>
    </location>
</feature>
<dbReference type="eggNOG" id="COG4122">
    <property type="taxonomic scope" value="Bacteria"/>
</dbReference>
<dbReference type="SUPFAM" id="SSF100950">
    <property type="entry name" value="NagB/RpiA/CoA transferase-like"/>
    <property type="match status" value="1"/>
</dbReference>
<dbReference type="STRING" id="446466.Cfla_1938"/>
<dbReference type="InterPro" id="IPR005900">
    <property type="entry name" value="6-phosphogluconolactonase_DevB"/>
</dbReference>
<dbReference type="InterPro" id="IPR029063">
    <property type="entry name" value="SAM-dependent_MTases_sf"/>
</dbReference>
<evidence type="ECO:0000256" key="2">
    <source>
        <dbReference type="ARBA" id="ARBA00002681"/>
    </source>
</evidence>
<gene>
    <name evidence="12" type="ordered locus">Cfla_1938</name>
</gene>
<dbReference type="InterPro" id="IPR037171">
    <property type="entry name" value="NagB/RpiA_transferase-like"/>
</dbReference>
<evidence type="ECO:0000256" key="3">
    <source>
        <dbReference type="ARBA" id="ARBA00004961"/>
    </source>
</evidence>
<evidence type="ECO:0000256" key="8">
    <source>
        <dbReference type="ARBA" id="ARBA00022679"/>
    </source>
</evidence>
<evidence type="ECO:0000256" key="5">
    <source>
        <dbReference type="ARBA" id="ARBA00013198"/>
    </source>
</evidence>
<dbReference type="GO" id="GO:0017057">
    <property type="term" value="F:6-phosphogluconolactonase activity"/>
    <property type="evidence" value="ECO:0007669"/>
    <property type="project" value="UniProtKB-EC"/>
</dbReference>
<evidence type="ECO:0000256" key="7">
    <source>
        <dbReference type="ARBA" id="ARBA00022603"/>
    </source>
</evidence>
<dbReference type="HOGENOM" id="CLU_043013_0_0_11"/>
<feature type="domain" description="Glucosamine/galactosamine-6-phosphate isomerase" evidence="11">
    <location>
        <begin position="12"/>
        <end position="241"/>
    </location>
</feature>
<dbReference type="UniPathway" id="UPA00115">
    <property type="reaction ID" value="UER00409"/>
</dbReference>
<protein>
    <recommendedName>
        <fullName evidence="6">6-phosphogluconolactonase</fullName>
        <ecNumber evidence="5">3.1.1.31</ecNumber>
    </recommendedName>
</protein>
<dbReference type="Gene3D" id="3.40.50.150">
    <property type="entry name" value="Vaccinia Virus protein VP39"/>
    <property type="match status" value="1"/>
</dbReference>
<dbReference type="GO" id="GO:0005975">
    <property type="term" value="P:carbohydrate metabolic process"/>
    <property type="evidence" value="ECO:0007669"/>
    <property type="project" value="InterPro"/>
</dbReference>
<evidence type="ECO:0000259" key="11">
    <source>
        <dbReference type="Pfam" id="PF01182"/>
    </source>
</evidence>
<dbReference type="SUPFAM" id="SSF53335">
    <property type="entry name" value="S-adenosyl-L-methionine-dependent methyltransferases"/>
    <property type="match status" value="1"/>
</dbReference>
<keyword evidence="9" id="KW-0949">S-adenosyl-L-methionine</keyword>
<dbReference type="GO" id="GO:0006098">
    <property type="term" value="P:pentose-phosphate shunt"/>
    <property type="evidence" value="ECO:0007669"/>
    <property type="project" value="UniProtKB-UniPathway"/>
</dbReference>
<dbReference type="Proteomes" id="UP000000849">
    <property type="component" value="Chromosome"/>
</dbReference>
<dbReference type="NCBIfam" id="TIGR01198">
    <property type="entry name" value="pgl"/>
    <property type="match status" value="1"/>
</dbReference>
<evidence type="ECO:0000256" key="10">
    <source>
        <dbReference type="SAM" id="MobiDB-lite"/>
    </source>
</evidence>
<dbReference type="OrthoDB" id="9810967at2"/>
<dbReference type="AlphaFoldDB" id="D5UF23"/>
<dbReference type="InterPro" id="IPR039104">
    <property type="entry name" value="6PGL"/>
</dbReference>
<comment type="pathway">
    <text evidence="3">Carbohydrate degradation; pentose phosphate pathway; D-ribulose 5-phosphate from D-glucose 6-phosphate (oxidative stage): step 2/3.</text>
</comment>
<keyword evidence="13" id="KW-1185">Reference proteome</keyword>
<evidence type="ECO:0000256" key="9">
    <source>
        <dbReference type="ARBA" id="ARBA00022691"/>
    </source>
</evidence>
<evidence type="ECO:0000313" key="13">
    <source>
        <dbReference type="Proteomes" id="UP000000849"/>
    </source>
</evidence>
<dbReference type="RefSeq" id="WP_013117167.1">
    <property type="nucleotide sequence ID" value="NC_014151.1"/>
</dbReference>
<keyword evidence="7" id="KW-0489">Methyltransferase</keyword>
<feature type="region of interest" description="Disordered" evidence="10">
    <location>
        <begin position="252"/>
        <end position="273"/>
    </location>
</feature>
<dbReference type="EC" id="3.1.1.31" evidence="5"/>
<evidence type="ECO:0000256" key="1">
    <source>
        <dbReference type="ARBA" id="ARBA00000832"/>
    </source>
</evidence>
<comment type="similarity">
    <text evidence="4">Belongs to the glucosamine/galactosamine-6-phosphate isomerase family. 6-phosphogluconolactonase subfamily.</text>
</comment>
<dbReference type="InterPro" id="IPR002935">
    <property type="entry name" value="SAM_O-MeTrfase"/>
</dbReference>
<evidence type="ECO:0000256" key="4">
    <source>
        <dbReference type="ARBA" id="ARBA00010662"/>
    </source>
</evidence>
<reference evidence="12 13" key="1">
    <citation type="journal article" date="2010" name="Stand. Genomic Sci.">
        <title>Complete genome sequence of Cellulomonas flavigena type strain (134).</title>
        <authorList>
            <person name="Abt B."/>
            <person name="Foster B."/>
            <person name="Lapidus A."/>
            <person name="Clum A."/>
            <person name="Sun H."/>
            <person name="Pukall R."/>
            <person name="Lucas S."/>
            <person name="Glavina Del Rio T."/>
            <person name="Nolan M."/>
            <person name="Tice H."/>
            <person name="Cheng J.F."/>
            <person name="Pitluck S."/>
            <person name="Liolios K."/>
            <person name="Ivanova N."/>
            <person name="Mavromatis K."/>
            <person name="Ovchinnikova G."/>
            <person name="Pati A."/>
            <person name="Goodwin L."/>
            <person name="Chen A."/>
            <person name="Palaniappan K."/>
            <person name="Land M."/>
            <person name="Hauser L."/>
            <person name="Chang Y.J."/>
            <person name="Jeffries C.D."/>
            <person name="Rohde M."/>
            <person name="Goker M."/>
            <person name="Woyke T."/>
            <person name="Bristow J."/>
            <person name="Eisen J.A."/>
            <person name="Markowitz V."/>
            <person name="Hugenholtz P."/>
            <person name="Kyrpides N.C."/>
            <person name="Klenk H.P."/>
        </authorList>
    </citation>
    <scope>NUCLEOTIDE SEQUENCE [LARGE SCALE GENOMIC DNA]</scope>
    <source>
        <strain evidence="13">ATCC 482 / DSM 20109 / BCRC 11376 / JCM 18109 / NBRC 3775 / NCIMB 8073 / NRS 134</strain>
    </source>
</reference>
<comment type="function">
    <text evidence="2">Hydrolysis of 6-phosphogluconolactone to 6-phosphogluconate.</text>
</comment>
<dbReference type="eggNOG" id="COG0363">
    <property type="taxonomic scope" value="Bacteria"/>
</dbReference>
<dbReference type="PANTHER" id="PTHR11054">
    <property type="entry name" value="6-PHOSPHOGLUCONOLACTONASE"/>
    <property type="match status" value="1"/>
</dbReference>
<accession>D5UF23</accession>
<dbReference type="InterPro" id="IPR006148">
    <property type="entry name" value="Glc/Gal-6P_isomerase"/>
</dbReference>
<keyword evidence="8" id="KW-0808">Transferase</keyword>
<dbReference type="GO" id="GO:0008171">
    <property type="term" value="F:O-methyltransferase activity"/>
    <property type="evidence" value="ECO:0007669"/>
    <property type="project" value="InterPro"/>
</dbReference>
<dbReference type="PROSITE" id="PS51682">
    <property type="entry name" value="SAM_OMT_I"/>
    <property type="match status" value="1"/>
</dbReference>
<proteinExistence type="inferred from homology"/>
<organism evidence="12 13">
    <name type="scientific">Cellulomonas flavigena (strain ATCC 482 / DSM 20109 / BCRC 11376 / JCM 18109 / NBRC 3775 / NCIMB 8073 / NRS 134)</name>
    <dbReference type="NCBI Taxonomy" id="446466"/>
    <lineage>
        <taxon>Bacteria</taxon>
        <taxon>Bacillati</taxon>
        <taxon>Actinomycetota</taxon>
        <taxon>Actinomycetes</taxon>
        <taxon>Micrococcales</taxon>
        <taxon>Cellulomonadaceae</taxon>
        <taxon>Cellulomonas</taxon>
    </lineage>
</organism>
<dbReference type="CDD" id="cd01400">
    <property type="entry name" value="6PGL"/>
    <property type="match status" value="1"/>
</dbReference>
<dbReference type="Pfam" id="PF01596">
    <property type="entry name" value="Methyltransf_3"/>
    <property type="match status" value="1"/>
</dbReference>
<comment type="catalytic activity">
    <reaction evidence="1">
        <text>6-phospho-D-glucono-1,5-lactone + H2O = 6-phospho-D-gluconate + H(+)</text>
        <dbReference type="Rhea" id="RHEA:12556"/>
        <dbReference type="ChEBI" id="CHEBI:15377"/>
        <dbReference type="ChEBI" id="CHEBI:15378"/>
        <dbReference type="ChEBI" id="CHEBI:57955"/>
        <dbReference type="ChEBI" id="CHEBI:58759"/>
        <dbReference type="EC" id="3.1.1.31"/>
    </reaction>
</comment>
<dbReference type="PANTHER" id="PTHR11054:SF0">
    <property type="entry name" value="6-PHOSPHOGLUCONOLACTONASE"/>
    <property type="match status" value="1"/>
</dbReference>